<evidence type="ECO:0000256" key="5">
    <source>
        <dbReference type="ARBA" id="ARBA00022741"/>
    </source>
</evidence>
<dbReference type="STRING" id="619300.G3AIU5"/>
<dbReference type="RefSeq" id="XP_007373340.1">
    <property type="nucleotide sequence ID" value="XM_007373278.1"/>
</dbReference>
<keyword evidence="6" id="KW-0418">Kinase</keyword>
<keyword evidence="3" id="KW-0963">Cytoplasm</keyword>
<dbReference type="AlphaFoldDB" id="G3AIU5"/>
<organism evidence="11">
    <name type="scientific">Spathaspora passalidarum (strain NRRL Y-27907 / 11-Y1)</name>
    <dbReference type="NCBI Taxonomy" id="619300"/>
    <lineage>
        <taxon>Eukaryota</taxon>
        <taxon>Fungi</taxon>
        <taxon>Dikarya</taxon>
        <taxon>Ascomycota</taxon>
        <taxon>Saccharomycotina</taxon>
        <taxon>Pichiomycetes</taxon>
        <taxon>Debaryomycetaceae</taxon>
        <taxon>Spathaspora</taxon>
    </lineage>
</organism>
<dbReference type="eggNOG" id="KOG2878">
    <property type="taxonomic scope" value="Eukaryota"/>
</dbReference>
<dbReference type="FunFam" id="3.40.50.300:FF:001691">
    <property type="entry name" value="Probable ATP-dependent kinase TDA10"/>
    <property type="match status" value="1"/>
</dbReference>
<keyword evidence="7" id="KW-0067">ATP-binding</keyword>
<evidence type="ECO:0000256" key="3">
    <source>
        <dbReference type="ARBA" id="ARBA00022490"/>
    </source>
</evidence>
<keyword evidence="5" id="KW-0547">Nucleotide-binding</keyword>
<dbReference type="GO" id="GO:0005634">
    <property type="term" value="C:nucleus"/>
    <property type="evidence" value="ECO:0007669"/>
    <property type="project" value="UniProtKB-SubCell"/>
</dbReference>
<sequence>MTSLDLSIGFISKEIDSCDFSNVNKPIVVGISGPQGSGKSYLANHLTAALQKSYPHLNIIHFSMDDLYLTKKDQDEVTKASIESENKLLQGRGLPGTHDLPLALQIFHALINNYSVSPWKSVEIPFYDKTAYHGLGDRADKSQWQIIDTPADVIIFEGWFNGFVPLGREQVDATYFTSEVGGVLQKSRYYHIQEINDNLQPYTKLWSFFDKFIVLCTNSIDNVYTWRLQQEKELIKQKGSGMTDEQVEKFVDRYMPMYILYYEHLCSNGLDHCSNLKISIDLNRNVVETRQC</sequence>
<dbReference type="KEGG" id="spaa:SPAPADRAFT_134377"/>
<reference evidence="10 11" key="1">
    <citation type="journal article" date="2011" name="Proc. Natl. Acad. Sci. U.S.A.">
        <title>Comparative genomics of xylose-fermenting fungi for enhanced biofuel production.</title>
        <authorList>
            <person name="Wohlbach D.J."/>
            <person name="Kuo A."/>
            <person name="Sato T.K."/>
            <person name="Potts K.M."/>
            <person name="Salamov A.A."/>
            <person name="LaButti K.M."/>
            <person name="Sun H."/>
            <person name="Clum A."/>
            <person name="Pangilinan J.L."/>
            <person name="Lindquist E.A."/>
            <person name="Lucas S."/>
            <person name="Lapidus A."/>
            <person name="Jin M."/>
            <person name="Gunawan C."/>
            <person name="Balan V."/>
            <person name="Dale B.E."/>
            <person name="Jeffries T.W."/>
            <person name="Zinkel R."/>
            <person name="Barry K.W."/>
            <person name="Grigoriev I.V."/>
            <person name="Gasch A.P."/>
        </authorList>
    </citation>
    <scope>NUCLEOTIDE SEQUENCE [LARGE SCALE GENOMIC DNA]</scope>
    <source>
        <strain evidence="11">NRRL Y-27907 / 11-Y1</strain>
    </source>
</reference>
<evidence type="ECO:0000256" key="1">
    <source>
        <dbReference type="ARBA" id="ARBA00004123"/>
    </source>
</evidence>
<dbReference type="PANTHER" id="PTHR10285">
    <property type="entry name" value="URIDINE KINASE"/>
    <property type="match status" value="1"/>
</dbReference>
<evidence type="ECO:0000313" key="11">
    <source>
        <dbReference type="Proteomes" id="UP000000709"/>
    </source>
</evidence>
<dbReference type="HOGENOM" id="CLU_056986_1_0_1"/>
<evidence type="ECO:0000256" key="6">
    <source>
        <dbReference type="ARBA" id="ARBA00022777"/>
    </source>
</evidence>
<dbReference type="InterPro" id="IPR027417">
    <property type="entry name" value="P-loop_NTPase"/>
</dbReference>
<dbReference type="GO" id="GO:0005524">
    <property type="term" value="F:ATP binding"/>
    <property type="evidence" value="ECO:0007669"/>
    <property type="project" value="UniProtKB-KW"/>
</dbReference>
<comment type="similarity">
    <text evidence="9">Belongs to the GLYK kinase family.</text>
</comment>
<dbReference type="GO" id="GO:0005737">
    <property type="term" value="C:cytoplasm"/>
    <property type="evidence" value="ECO:0007669"/>
    <property type="project" value="UniProtKB-SubCell"/>
</dbReference>
<dbReference type="GO" id="GO:0016301">
    <property type="term" value="F:kinase activity"/>
    <property type="evidence" value="ECO:0007669"/>
    <property type="project" value="UniProtKB-KW"/>
</dbReference>
<evidence type="ECO:0000256" key="4">
    <source>
        <dbReference type="ARBA" id="ARBA00022679"/>
    </source>
</evidence>
<comment type="subcellular location">
    <subcellularLocation>
        <location evidence="2">Cytoplasm</location>
    </subcellularLocation>
    <subcellularLocation>
        <location evidence="1">Nucleus</location>
    </subcellularLocation>
</comment>
<dbReference type="GeneID" id="18869807"/>
<proteinExistence type="inferred from homology"/>
<evidence type="ECO:0000256" key="7">
    <source>
        <dbReference type="ARBA" id="ARBA00022840"/>
    </source>
</evidence>
<keyword evidence="11" id="KW-1185">Reference proteome</keyword>
<dbReference type="InParanoid" id="G3AIU5"/>
<name>G3AIU5_SPAPN</name>
<keyword evidence="8" id="KW-0539">Nucleus</keyword>
<dbReference type="SUPFAM" id="SSF52540">
    <property type="entry name" value="P-loop containing nucleoside triphosphate hydrolases"/>
    <property type="match status" value="1"/>
</dbReference>
<dbReference type="Gene3D" id="3.40.50.300">
    <property type="entry name" value="P-loop containing nucleotide triphosphate hydrolases"/>
    <property type="match status" value="1"/>
</dbReference>
<evidence type="ECO:0000256" key="2">
    <source>
        <dbReference type="ARBA" id="ARBA00004496"/>
    </source>
</evidence>
<dbReference type="Proteomes" id="UP000000709">
    <property type="component" value="Unassembled WGS sequence"/>
</dbReference>
<gene>
    <name evidence="10" type="ORF">SPAPADRAFT_134377</name>
</gene>
<dbReference type="OMA" id="FWRSLHP"/>
<evidence type="ECO:0000313" key="10">
    <source>
        <dbReference type="EMBL" id="EGW33756.1"/>
    </source>
</evidence>
<dbReference type="OrthoDB" id="347435at2759"/>
<evidence type="ECO:0000256" key="9">
    <source>
        <dbReference type="ARBA" id="ARBA00061312"/>
    </source>
</evidence>
<accession>G3AIU5</accession>
<dbReference type="FunCoup" id="G3AIU5">
    <property type="interactions" value="341"/>
</dbReference>
<evidence type="ECO:0000256" key="8">
    <source>
        <dbReference type="ARBA" id="ARBA00023242"/>
    </source>
</evidence>
<keyword evidence="4" id="KW-0808">Transferase</keyword>
<protein>
    <submittedName>
        <fullName evidence="10">Uncharacterized protein</fullName>
    </submittedName>
</protein>
<dbReference type="EMBL" id="GL996500">
    <property type="protein sequence ID" value="EGW33756.1"/>
    <property type="molecule type" value="Genomic_DNA"/>
</dbReference>